<protein>
    <submittedName>
        <fullName evidence="1">Uncharacterized protein</fullName>
    </submittedName>
</protein>
<dbReference type="InterPro" id="IPR032675">
    <property type="entry name" value="LRR_dom_sf"/>
</dbReference>
<dbReference type="AlphaFoldDB" id="A0AAV5ARA6"/>
<dbReference type="Proteomes" id="UP001050691">
    <property type="component" value="Unassembled WGS sequence"/>
</dbReference>
<accession>A0AAV5ARA6</accession>
<dbReference type="Gene3D" id="3.80.10.10">
    <property type="entry name" value="Ribonuclease Inhibitor"/>
    <property type="match status" value="1"/>
</dbReference>
<proteinExistence type="predicted"/>
<reference evidence="1" key="1">
    <citation type="submission" date="2021-10" db="EMBL/GenBank/DDBJ databases">
        <title>De novo Genome Assembly of Clathrus columnatus (Basidiomycota, Fungi) Using Illumina and Nanopore Sequence Data.</title>
        <authorList>
            <person name="Ogiso-Tanaka E."/>
            <person name="Itagaki H."/>
            <person name="Hosoya T."/>
            <person name="Hosaka K."/>
        </authorList>
    </citation>
    <scope>NUCLEOTIDE SEQUENCE</scope>
    <source>
        <strain evidence="1">MO-923</strain>
    </source>
</reference>
<sequence>MERVGVSVPKAVVIGDDEGRPSSSYLTRRQLSIHLRIRGNWWKERKNFEDLSKALLKSRCVLSQLIVLLTGAKTDRIGLAMVLQPNLLMPLSKFSLSDLVFSFDRAEEEVYVDIIASLSQAQNLTHLCLKLNAVLPTVGYIFVSHGYWPKLQHLSLPGFAISSPSNHIDWQNQIQSFLERHINIQTLILPTYMLHSGTITGSGRALSNLRALELDNIQNHNIYLLDQIPSRISEMLSHLTITTGSRLLPGLGLSITTLEILRRLPWLRSCILYYNEEDGKNFVIRAVEFLVNGSPLLQKLWMRVHDVNPPV</sequence>
<comment type="caution">
    <text evidence="1">The sequence shown here is derived from an EMBL/GenBank/DDBJ whole genome shotgun (WGS) entry which is preliminary data.</text>
</comment>
<name>A0AAV5ARA6_9AGAM</name>
<organism evidence="1 2">
    <name type="scientific">Clathrus columnatus</name>
    <dbReference type="NCBI Taxonomy" id="1419009"/>
    <lineage>
        <taxon>Eukaryota</taxon>
        <taxon>Fungi</taxon>
        <taxon>Dikarya</taxon>
        <taxon>Basidiomycota</taxon>
        <taxon>Agaricomycotina</taxon>
        <taxon>Agaricomycetes</taxon>
        <taxon>Phallomycetidae</taxon>
        <taxon>Phallales</taxon>
        <taxon>Clathraceae</taxon>
        <taxon>Clathrus</taxon>
    </lineage>
</organism>
<keyword evidence="2" id="KW-1185">Reference proteome</keyword>
<evidence type="ECO:0000313" key="2">
    <source>
        <dbReference type="Proteomes" id="UP001050691"/>
    </source>
</evidence>
<evidence type="ECO:0000313" key="1">
    <source>
        <dbReference type="EMBL" id="GJJ15264.1"/>
    </source>
</evidence>
<gene>
    <name evidence="1" type="ORF">Clacol_009540</name>
</gene>
<dbReference type="SUPFAM" id="SSF52047">
    <property type="entry name" value="RNI-like"/>
    <property type="match status" value="1"/>
</dbReference>
<dbReference type="EMBL" id="BPWL01000011">
    <property type="protein sequence ID" value="GJJ15264.1"/>
    <property type="molecule type" value="Genomic_DNA"/>
</dbReference>